<dbReference type="PANTHER" id="PTHR48100:SF1">
    <property type="entry name" value="HISTIDINE PHOSPHATASE FAMILY PROTEIN-RELATED"/>
    <property type="match status" value="1"/>
</dbReference>
<dbReference type="EMBL" id="JAJEPW010000036">
    <property type="protein sequence ID" value="MCC2130135.1"/>
    <property type="molecule type" value="Genomic_DNA"/>
</dbReference>
<dbReference type="Proteomes" id="UP001199319">
    <property type="component" value="Unassembled WGS sequence"/>
</dbReference>
<protein>
    <submittedName>
        <fullName evidence="2">Histidine phosphatase family protein</fullName>
    </submittedName>
</protein>
<dbReference type="SUPFAM" id="SSF55729">
    <property type="entry name" value="Acyl-CoA N-acyltransferases (Nat)"/>
    <property type="match status" value="1"/>
</dbReference>
<dbReference type="Gene3D" id="3.40.50.1240">
    <property type="entry name" value="Phosphoglycerate mutase-like"/>
    <property type="match status" value="1"/>
</dbReference>
<sequence>MTKIYLIRHAEAEGNLYRIAHGQEEGLITDYRGPRQMQALARRFRDIPVDAVYASDLIRTQTTAQAVYVPKGLPLHLEPAFREVHMGVWEGLTWRQIETRWPLQMMEFNHQLDRWQVEGCETAQTVLDRYLPALRRVAREHDGQTVAVFSHGAAMRIVLGTLQGLPLAEIGQSPHGDNTAVSLIEAQGDDLRVVFRDDNSHLTAQEGLSTFGKQTWWKTKGMVEPGQLYRPASHEQGRLFGAPEGGQGTAVWYNGQELIGLYQTVREPDALRITWYAMDPMWRGRRQGIPPMGQIIQQGRRLGLPYLRLTCTDESLRPFWQRLGFRGDGAELEKDIRLQIPDLRQWVME</sequence>
<dbReference type="SMART" id="SM00855">
    <property type="entry name" value="PGAM"/>
    <property type="match status" value="1"/>
</dbReference>
<dbReference type="PROSITE" id="PS51186">
    <property type="entry name" value="GNAT"/>
    <property type="match status" value="1"/>
</dbReference>
<dbReference type="InterPro" id="IPR050275">
    <property type="entry name" value="PGM_Phosphatase"/>
</dbReference>
<keyword evidence="3" id="KW-1185">Reference proteome</keyword>
<dbReference type="InterPro" id="IPR000182">
    <property type="entry name" value="GNAT_dom"/>
</dbReference>
<dbReference type="AlphaFoldDB" id="A0AAE3AGY5"/>
<dbReference type="PANTHER" id="PTHR48100">
    <property type="entry name" value="BROAD-SPECIFICITY PHOSPHATASE YOR283W-RELATED"/>
    <property type="match status" value="1"/>
</dbReference>
<dbReference type="GO" id="GO:0005737">
    <property type="term" value="C:cytoplasm"/>
    <property type="evidence" value="ECO:0007669"/>
    <property type="project" value="TreeGrafter"/>
</dbReference>
<name>A0AAE3AGY5_9FIRM</name>
<dbReference type="RefSeq" id="WP_302929356.1">
    <property type="nucleotide sequence ID" value="NZ_JAJEPW010000036.1"/>
</dbReference>
<proteinExistence type="predicted"/>
<dbReference type="GO" id="GO:0016791">
    <property type="term" value="F:phosphatase activity"/>
    <property type="evidence" value="ECO:0007669"/>
    <property type="project" value="TreeGrafter"/>
</dbReference>
<evidence type="ECO:0000313" key="2">
    <source>
        <dbReference type="EMBL" id="MCC2130135.1"/>
    </source>
</evidence>
<dbReference type="SUPFAM" id="SSF53254">
    <property type="entry name" value="Phosphoglycerate mutase-like"/>
    <property type="match status" value="1"/>
</dbReference>
<gene>
    <name evidence="2" type="ORF">LKD37_11525</name>
</gene>
<dbReference type="Pfam" id="PF00300">
    <property type="entry name" value="His_Phos_1"/>
    <property type="match status" value="1"/>
</dbReference>
<dbReference type="GO" id="GO:0016747">
    <property type="term" value="F:acyltransferase activity, transferring groups other than amino-acyl groups"/>
    <property type="evidence" value="ECO:0007669"/>
    <property type="project" value="InterPro"/>
</dbReference>
<accession>A0AAE3AGY5</accession>
<comment type="caution">
    <text evidence="2">The sequence shown here is derived from an EMBL/GenBank/DDBJ whole genome shotgun (WGS) entry which is preliminary data.</text>
</comment>
<reference evidence="2" key="1">
    <citation type="submission" date="2021-10" db="EMBL/GenBank/DDBJ databases">
        <title>Anaerobic single-cell dispensing facilitates the cultivation of human gut bacteria.</title>
        <authorList>
            <person name="Afrizal A."/>
        </authorList>
    </citation>
    <scope>NUCLEOTIDE SEQUENCE</scope>
    <source>
        <strain evidence="2">CLA-AA-H272</strain>
    </source>
</reference>
<evidence type="ECO:0000313" key="3">
    <source>
        <dbReference type="Proteomes" id="UP001199319"/>
    </source>
</evidence>
<dbReference type="InterPro" id="IPR013078">
    <property type="entry name" value="His_Pase_superF_clade-1"/>
</dbReference>
<dbReference type="Gene3D" id="3.40.630.30">
    <property type="match status" value="1"/>
</dbReference>
<evidence type="ECO:0000259" key="1">
    <source>
        <dbReference type="PROSITE" id="PS51186"/>
    </source>
</evidence>
<organism evidence="2 3">
    <name type="scientific">Brotocaccenecus cirricatena</name>
    <dbReference type="NCBI Taxonomy" id="3064195"/>
    <lineage>
        <taxon>Bacteria</taxon>
        <taxon>Bacillati</taxon>
        <taxon>Bacillota</taxon>
        <taxon>Clostridia</taxon>
        <taxon>Eubacteriales</taxon>
        <taxon>Oscillospiraceae</taxon>
        <taxon>Brotocaccenecus</taxon>
    </lineage>
</organism>
<dbReference type="InterPro" id="IPR029033">
    <property type="entry name" value="His_PPase_superfam"/>
</dbReference>
<dbReference type="InterPro" id="IPR016181">
    <property type="entry name" value="Acyl_CoA_acyltransferase"/>
</dbReference>
<dbReference type="CDD" id="cd07067">
    <property type="entry name" value="HP_PGM_like"/>
    <property type="match status" value="1"/>
</dbReference>
<feature type="domain" description="N-acetyltransferase" evidence="1">
    <location>
        <begin position="193"/>
        <end position="349"/>
    </location>
</feature>